<evidence type="ECO:0000259" key="1">
    <source>
        <dbReference type="PROSITE" id="PS51750"/>
    </source>
</evidence>
<organism evidence="2 3">
    <name type="scientific">Variovorax defluvii</name>
    <dbReference type="NCBI Taxonomy" id="913761"/>
    <lineage>
        <taxon>Bacteria</taxon>
        <taxon>Pseudomonadati</taxon>
        <taxon>Pseudomonadota</taxon>
        <taxon>Betaproteobacteria</taxon>
        <taxon>Burkholderiales</taxon>
        <taxon>Comamonadaceae</taxon>
        <taxon>Variovorax</taxon>
    </lineage>
</organism>
<dbReference type="PROSITE" id="PS51750">
    <property type="entry name" value="BRO_N"/>
    <property type="match status" value="1"/>
</dbReference>
<evidence type="ECO:0000313" key="2">
    <source>
        <dbReference type="EMBL" id="GAA4358169.1"/>
    </source>
</evidence>
<dbReference type="InterPro" id="IPR003497">
    <property type="entry name" value="BRO_N_domain"/>
</dbReference>
<dbReference type="Proteomes" id="UP001500975">
    <property type="component" value="Unassembled WGS sequence"/>
</dbReference>
<dbReference type="EMBL" id="BAABGJ010000081">
    <property type="protein sequence ID" value="GAA4358169.1"/>
    <property type="molecule type" value="Genomic_DNA"/>
</dbReference>
<dbReference type="PANTHER" id="PTHR36180">
    <property type="entry name" value="DNA-BINDING PROTEIN-RELATED-RELATED"/>
    <property type="match status" value="1"/>
</dbReference>
<sequence length="121" mass="13211">MSSQLTTFTFAPGMNLRAILIGAEPWFLAVDLCVPLGYVNHPDALARHVDDEDRQPINLNSSVKRDGIRGNPRVSCVNESGLYSLILGSKRPEAKAFKKWVTSVVLPAIRKAPGARGLKVN</sequence>
<dbReference type="RefSeq" id="WP_345541747.1">
    <property type="nucleotide sequence ID" value="NZ_BAABGJ010000081.1"/>
</dbReference>
<proteinExistence type="predicted"/>
<evidence type="ECO:0000313" key="3">
    <source>
        <dbReference type="Proteomes" id="UP001500975"/>
    </source>
</evidence>
<accession>A0ABP8IG10</accession>
<reference evidence="3" key="1">
    <citation type="journal article" date="2019" name="Int. J. Syst. Evol. Microbiol.">
        <title>The Global Catalogue of Microorganisms (GCM) 10K type strain sequencing project: providing services to taxonomists for standard genome sequencing and annotation.</title>
        <authorList>
            <consortium name="The Broad Institute Genomics Platform"/>
            <consortium name="The Broad Institute Genome Sequencing Center for Infectious Disease"/>
            <person name="Wu L."/>
            <person name="Ma J."/>
        </authorList>
    </citation>
    <scope>NUCLEOTIDE SEQUENCE [LARGE SCALE GENOMIC DNA]</scope>
    <source>
        <strain evidence="3">JCM 17804</strain>
    </source>
</reference>
<name>A0ABP8IG10_9BURK</name>
<dbReference type="PANTHER" id="PTHR36180:SF2">
    <property type="entry name" value="BRO FAMILY PROTEIN"/>
    <property type="match status" value="1"/>
</dbReference>
<protein>
    <recommendedName>
        <fullName evidence="1">Bro-N domain-containing protein</fullName>
    </recommendedName>
</protein>
<dbReference type="Pfam" id="PF02498">
    <property type="entry name" value="Bro-N"/>
    <property type="match status" value="1"/>
</dbReference>
<dbReference type="SMART" id="SM01040">
    <property type="entry name" value="Bro-N"/>
    <property type="match status" value="1"/>
</dbReference>
<gene>
    <name evidence="2" type="ORF">GCM10023165_52830</name>
</gene>
<keyword evidence="3" id="KW-1185">Reference proteome</keyword>
<comment type="caution">
    <text evidence="2">The sequence shown here is derived from an EMBL/GenBank/DDBJ whole genome shotgun (WGS) entry which is preliminary data.</text>
</comment>
<feature type="domain" description="Bro-N" evidence="1">
    <location>
        <begin position="2"/>
        <end position="113"/>
    </location>
</feature>